<dbReference type="Proteomes" id="UP001519460">
    <property type="component" value="Unassembled WGS sequence"/>
</dbReference>
<reference evidence="1 2" key="1">
    <citation type="journal article" date="2023" name="Sci. Data">
        <title>Genome assembly of the Korean intertidal mud-creeper Batillaria attramentaria.</title>
        <authorList>
            <person name="Patra A.K."/>
            <person name="Ho P.T."/>
            <person name="Jun S."/>
            <person name="Lee S.J."/>
            <person name="Kim Y."/>
            <person name="Won Y.J."/>
        </authorList>
    </citation>
    <scope>NUCLEOTIDE SEQUENCE [LARGE SCALE GENOMIC DNA]</scope>
    <source>
        <strain evidence="1">Wonlab-2016</strain>
    </source>
</reference>
<accession>A0ABD0KLI1</accession>
<dbReference type="Gene3D" id="1.25.10.20">
    <property type="entry name" value="Vitellinogen, superhelical"/>
    <property type="match status" value="1"/>
</dbReference>
<dbReference type="PANTHER" id="PTHR16897:SF2">
    <property type="entry name" value="OS03G0226600 PROTEIN"/>
    <property type="match status" value="1"/>
</dbReference>
<evidence type="ECO:0000313" key="1">
    <source>
        <dbReference type="EMBL" id="KAK7487927.1"/>
    </source>
</evidence>
<evidence type="ECO:0000313" key="2">
    <source>
        <dbReference type="Proteomes" id="UP001519460"/>
    </source>
</evidence>
<protein>
    <submittedName>
        <fullName evidence="1">Uncharacterized protein</fullName>
    </submittedName>
</protein>
<comment type="caution">
    <text evidence="1">The sequence shown here is derived from an EMBL/GenBank/DDBJ whole genome shotgun (WGS) entry which is preliminary data.</text>
</comment>
<proteinExistence type="predicted"/>
<feature type="non-terminal residue" evidence="1">
    <location>
        <position position="1"/>
    </location>
</feature>
<gene>
    <name evidence="1" type="ORF">BaRGS_00020828</name>
</gene>
<keyword evidence="2" id="KW-1185">Reference proteome</keyword>
<dbReference type="EMBL" id="JACVVK020000157">
    <property type="protein sequence ID" value="KAK7487927.1"/>
    <property type="molecule type" value="Genomic_DNA"/>
</dbReference>
<name>A0ABD0KLI1_9CAEN</name>
<dbReference type="PANTHER" id="PTHR16897">
    <property type="entry name" value="OS10G0105400 PROTEIN"/>
    <property type="match status" value="1"/>
</dbReference>
<organism evidence="1 2">
    <name type="scientific">Batillaria attramentaria</name>
    <dbReference type="NCBI Taxonomy" id="370345"/>
    <lineage>
        <taxon>Eukaryota</taxon>
        <taxon>Metazoa</taxon>
        <taxon>Spiralia</taxon>
        <taxon>Lophotrochozoa</taxon>
        <taxon>Mollusca</taxon>
        <taxon>Gastropoda</taxon>
        <taxon>Caenogastropoda</taxon>
        <taxon>Sorbeoconcha</taxon>
        <taxon>Cerithioidea</taxon>
        <taxon>Batillariidae</taxon>
        <taxon>Batillaria</taxon>
    </lineage>
</organism>
<dbReference type="InterPro" id="IPR011030">
    <property type="entry name" value="Lipovitellin_superhlx_dom"/>
</dbReference>
<dbReference type="SUPFAM" id="SSF48431">
    <property type="entry name" value="Lipovitellin-phosvitin complex, superhelical domain"/>
    <property type="match status" value="1"/>
</dbReference>
<sequence length="3341" mass="369296">FLFVTDAKGSVTLVHCHPKDRDELLVIKKAMIDDKADTWKYSVNETDHQGRLEHDYSAERTATGLRLVRRHASVDKAHRRHDKTLDYDHQGTLHKAEALDHVLLKDKKDIPDIEAAAVVKLKLDVKRPTEVPAQALSGLHVQTLEPKRKVVKLKIADVQQNITRNLECLRHDANRTVCSNELRSVLKKLNTEDYQRFAESFLSKRCSVQSSECEDERLVILDLVARMGDVTSQNLLVTHILSRDPPSEEELRRVFIHCVGMEHPTQNFVEAVEKFCFGTKGEHHGTRTMNPTQSRACLVVGSLAKHLATSGQSQHADRLVDRVESWLEEHGKGDSHVMKREAGPWTELEHEDYHVTKGVLLHVLGNAALSRSRRHLVRHATPNTGHHIWRRAALDALRHYTCEESARVLLDCMLRDDVFSVRRMALAHYVNHPRRSLVTKEEENVMLSKDYTYPSVARVKRNIFDKVLFQFKVELPSFDYNKQLGSKLVGAGFGVSFHNSVDGMFRLLSGYASVNVNDKMWAEANIGLIDYHLDLFRAEVCYRGRLFYNMNLVKDFTVGLYEDITSAFDHIANRVLEPMEKAANDLASNYHDPQTGQAKSGFEPLSNAVKQLPDLTGGALKSTEDMSKAANALSSMPLVSKLQALASRAQAVMEDVHTEATDFFSNVGDAAITALPFSEKEIRQTVNTVLDNMDKITDYPQQALGVIDRAKMSYQMAMQRILEGNKIIKQAMSFLSAGKSTWMNAGEEIEHIVASTKDVIGRLKADFARRKRETSPFGDLGQTISSGVDMALDALYVKSDDMLQNLIHVSQNGPADLQHGFDQQQVQVEILKASFQAFKEAIDMIKSRIHALFGMKFHHTFPNFRRDCDDVCKCGTFPTDCTRYGHPGVDVILEQGWNVPSPVAGLVYTEADSNTIRIVPKTPDFKDYEIFISNIVVNDNFTHNLMEPDSFAESGQSIGTANGANGCNKDHIHVAMKRKSPDTGQCFYVDPSPFLDTMQAIPKWQQECKEFTFKHIGQVVDFRNMTKGFAEAMKVLKRLALTVGKQILVKSVEELVPDDSLLAPFKDVALEFVKNIDVNASDLKNMFAPGRDAAKDFFKQTRATQFTLKGVTNMVADSNILAAKVPRISRSVRTARDIARRPPMDTAKSLAMGVMSRALTKRPIRFSDMAQAAAGHPSGKQGMLAEFQASIGVGSMCNVHDDCLGLECDVNIQNHFVSASINVTIRADLENKQTHVIANGEQHAANEHMREQTILTKITVLKMFTVKLKLSTIWQGKELQVSLAVLPCALNAYCLREISVTKNITFGGDRNANATHERRRRSLEDAVSGVVTDSMEYLESLPLDSIHKFVCDVSVNALELTEQVVGVRAVVMEQLNVGSWPKPQFLEEFKNPVDHVDKGDYPDPGQRSDFHVEFFDFDFVYPLGPFYLEMDFYAGGVLGLKFDVQVKSVDSLMQAGVSLEWLSLCIVQIVTKITPFVACEIKASVTLSAVIITGGIELNGMIMKISFPLSLTTNFSKQPVVSTKKLDAELIPLELRLSGWIRVNLLLWKHTWRKTYWHWKADAIRGNVWTKEHRKNDLGPPKFPYCDRVHDQCKPREQTANDGSCSVKQLLGRHHLDCAFKLEFHAEDDDSDLSVSYAIGDYPGGTNVQGWTDMRGGSLVVPAMDLPQGKPLYFLVKAVNSQKLSTTAQCTLATLDCTLPEGRVDAAYRCTSHPSKLAVSVEVHDDSPLKSDRLFHSVGYSPSSHGHEVVDWLPLPLTPRGADWAAVLNYTSLPLRHGVRYYVNVDVENVLGYRSLLSSRGTMADHTPPEPGPLGEGWREEMLAQGCAASVIQRCDDVLHTPNHRRIVDGRNAGAVFNGNRKGEDRLYTIENYQASANWVPFKDEECDVHGYTWAVGTTLCGSDVSSFQDPHVNIRNREDWTYVGLASDLSLPDGLYYVSVQAVSDIIHGGDLVTTVCHSTPFVIDTSPPNLHSVDDPIFDEDFRLLAVYFSASDEISGVARVEFGLGKTKYDVMIRRYIPYEIRGTSGNTYLLNEEFETASGTPAWIRLKIVNNVGLSVTGNSDSPILIDNTPPVPGHVMDGEGLGRDVCCQSNADQICVQWEDFADPESNIGSFEWGVGMSPGQDDVLSFQTLDAYQRRACSGVPQLLRHNTSYFSTIRANNKALNTQSCNASSDGLLVDLTEPSMGIVVDGGDLSNDVNFTSETATLVSTWRDFTDPESGIQSYSLTVFINDQSEREFQDLQEEQFIDHSLSLKHGDKVHVKVKATNRAGSDVTVTSDGMEVDHTPPVLQKLTTSDGGRYQKRDDKLDFVWKFVDEESGIAEYRSVVFEKFQGRKMKIWPKASDYYVTHSNDTTPGLLSLPLSGRQLKLTNGATYSVKVTAINKAKLATSEESAGVTVDTTPPVILPRMSPEVRFARRGEEEEVNEHGEVEQVDRQPLPVTWSPVDPESGIAESTLCVGLYGQDCVMVDGINIDGSSGFTTLLEDFNLTVSRDDSRVQYQVSVVVVNGAGMTSAVAKSKPLVILPGNVAGVVLDGLEQQDVQFSRDRFAISASFSGFGSEACGILGYEWGVGTSPFSTDVLPYSRYGLIVTDDENGAGVVQGNIMLFEDVTYYVVIRAVTGHNCYEPYIVSSSDGVTIDTTPPTAHFFEIVTSPDDAEATVVPQPESLRDLTSSDVVYQTTNDTLAVGWVVKDRSGVNLTLLNTDSWGSNRQSAEVPSESKAVYPLGHFALSGESIFSTIVVRDGAGNEMTSLLPVVTVDISPPSFVDLKCTEVVSTIASLVTCTWLTIDESDSALETIKIGLGSGPSFADLYNMTSLPLHSREWTVDAEDFLSSASTTEFFVILYAANGAGLTRKVHKKVQRDLTPPVFNGVKIVTSPKPGYHVTEQKCQTSQDYMEIIVSGLADSESGIERVEISLGSAEGRSDVRPFQTYPSVGKYVYTGSPGAEVRVTNAVGLYSVATSPGVVISPEPRLEVWDGLDPERDADGQSEVNMLQGRWLYSDPCPIISAQWSVTEIGGRVVTNFTDIPGNEFQNDRLDLENFKTYVNVVKIKDAMGRTFTAFSDGVTVLVREPQPALVRDGLATRFAVGTDRRYSRTKSNIHAFQSVGLATNFTFQGLNLTSYTVTYYVTVRGHSAAGSYAESSSDGVRVGFSGEVTPGRVSASSFQSSTDSVQVTWSDFASDMGSLRYYIGVSTAPSPWDNATHDCGSVLQGNFTYDTRELQLQDDMTPGREEDRLTMVQDLKLKHKGVYYVTVVAEDRMDHCAAATSSPIMVDTTPPVEGDISADGFVTPTAIFLRSEQTVSVVMDTFPGPRERSCGDGGGSWWRAATAACRPTS</sequence>